<evidence type="ECO:0000256" key="1">
    <source>
        <dbReference type="SAM" id="Phobius"/>
    </source>
</evidence>
<evidence type="ECO:0000313" key="3">
    <source>
        <dbReference type="Proteomes" id="UP000241769"/>
    </source>
</evidence>
<protein>
    <submittedName>
        <fullName evidence="2">Uncharacterized protein</fullName>
    </submittedName>
</protein>
<reference evidence="2 3" key="1">
    <citation type="journal article" date="2018" name="Genome Biol. Evol.">
        <title>Multiple Roots of Fruiting Body Formation in Amoebozoa.</title>
        <authorList>
            <person name="Hillmann F."/>
            <person name="Forbes G."/>
            <person name="Novohradska S."/>
            <person name="Ferling I."/>
            <person name="Riege K."/>
            <person name="Groth M."/>
            <person name="Westermann M."/>
            <person name="Marz M."/>
            <person name="Spaller T."/>
            <person name="Winckler T."/>
            <person name="Schaap P."/>
            <person name="Glockner G."/>
        </authorList>
    </citation>
    <scope>NUCLEOTIDE SEQUENCE [LARGE SCALE GENOMIC DNA]</scope>
    <source>
        <strain evidence="2 3">Jena</strain>
    </source>
</reference>
<feature type="transmembrane region" description="Helical" evidence="1">
    <location>
        <begin position="41"/>
        <end position="64"/>
    </location>
</feature>
<keyword evidence="1" id="KW-1133">Transmembrane helix</keyword>
<dbReference type="Proteomes" id="UP000241769">
    <property type="component" value="Unassembled WGS sequence"/>
</dbReference>
<organism evidence="2 3">
    <name type="scientific">Planoprotostelium fungivorum</name>
    <dbReference type="NCBI Taxonomy" id="1890364"/>
    <lineage>
        <taxon>Eukaryota</taxon>
        <taxon>Amoebozoa</taxon>
        <taxon>Evosea</taxon>
        <taxon>Variosea</taxon>
        <taxon>Cavosteliida</taxon>
        <taxon>Cavosteliaceae</taxon>
        <taxon>Planoprotostelium</taxon>
    </lineage>
</organism>
<dbReference type="EMBL" id="MDYQ01000129">
    <property type="protein sequence ID" value="PRP81187.1"/>
    <property type="molecule type" value="Genomic_DNA"/>
</dbReference>
<gene>
    <name evidence="2" type="ORF">PROFUN_02021</name>
</gene>
<accession>A0A2P6NB57</accession>
<keyword evidence="3" id="KW-1185">Reference proteome</keyword>
<dbReference type="AlphaFoldDB" id="A0A2P6NB57"/>
<name>A0A2P6NB57_9EUKA</name>
<dbReference type="InParanoid" id="A0A2P6NB57"/>
<keyword evidence="1" id="KW-0812">Transmembrane</keyword>
<sequence>MCFPVVAVYVQSGSVFDTNVAFLGNYTDAQIAAAKSKANGLFISGIFFICLFGVFAISGAIYFARSLLRGY</sequence>
<proteinExistence type="predicted"/>
<comment type="caution">
    <text evidence="2">The sequence shown here is derived from an EMBL/GenBank/DDBJ whole genome shotgun (WGS) entry which is preliminary data.</text>
</comment>
<keyword evidence="1" id="KW-0472">Membrane</keyword>
<evidence type="ECO:0000313" key="2">
    <source>
        <dbReference type="EMBL" id="PRP81187.1"/>
    </source>
</evidence>